<gene>
    <name evidence="12" type="primary">pstA</name>
    <name evidence="12" type="ORF">J1C48_00980</name>
</gene>
<comment type="similarity">
    <text evidence="2 10">Belongs to the binding-protein-dependent transport system permease family. CysTW subfamily.</text>
</comment>
<accession>A0A939FVQ8</accession>
<dbReference type="AlphaFoldDB" id="A0A939FVQ8"/>
<organism evidence="12 13">
    <name type="scientific">Jiella flava</name>
    <dbReference type="NCBI Taxonomy" id="2816857"/>
    <lineage>
        <taxon>Bacteria</taxon>
        <taxon>Pseudomonadati</taxon>
        <taxon>Pseudomonadota</taxon>
        <taxon>Alphaproteobacteria</taxon>
        <taxon>Hyphomicrobiales</taxon>
        <taxon>Aurantimonadaceae</taxon>
        <taxon>Jiella</taxon>
    </lineage>
</organism>
<evidence type="ECO:0000313" key="12">
    <source>
        <dbReference type="EMBL" id="MBO0661136.1"/>
    </source>
</evidence>
<evidence type="ECO:0000256" key="8">
    <source>
        <dbReference type="ARBA" id="ARBA00022989"/>
    </source>
</evidence>
<keyword evidence="5 10" id="KW-1003">Cell membrane</keyword>
<dbReference type="CDD" id="cd06261">
    <property type="entry name" value="TM_PBP2"/>
    <property type="match status" value="1"/>
</dbReference>
<feature type="domain" description="ABC transmembrane type-1" evidence="11">
    <location>
        <begin position="67"/>
        <end position="270"/>
    </location>
</feature>
<keyword evidence="8 10" id="KW-1133">Transmembrane helix</keyword>
<name>A0A939FVQ8_9HYPH</name>
<sequence length="280" mass="29689">MSTKLARRKLTNTIMMGLATASAALGMAMLAVILLHLVTKGASSLDLAVFLQDTPGPNDLGGLRNAIVGSLIMTVIAMLIGIPIGVLAGTYLAEYGRFSKLSTIIRFVNDILLSAPSIIVGLFVYQLMVVTQGHFSALAGTVALAILVVPIVVRTTEDVLRLVPDTLREAGLAVGVTRWMVIRKVIYTSARAGIITGILLALARISGETAPLLFTALSNNFFSLDLNAPMASLPITIFQFALSPYDNWQALAWSGALLITVAVLALSIAARLLTTKRVKS</sequence>
<feature type="transmembrane region" description="Helical" evidence="10">
    <location>
        <begin position="250"/>
        <end position="273"/>
    </location>
</feature>
<evidence type="ECO:0000313" key="13">
    <source>
        <dbReference type="Proteomes" id="UP000664122"/>
    </source>
</evidence>
<dbReference type="Gene3D" id="1.10.3720.10">
    <property type="entry name" value="MetI-like"/>
    <property type="match status" value="1"/>
</dbReference>
<dbReference type="Pfam" id="PF00528">
    <property type="entry name" value="BPD_transp_1"/>
    <property type="match status" value="1"/>
</dbReference>
<proteinExistence type="inferred from homology"/>
<dbReference type="InterPro" id="IPR000515">
    <property type="entry name" value="MetI-like"/>
</dbReference>
<feature type="transmembrane region" description="Helical" evidence="10">
    <location>
        <begin position="68"/>
        <end position="92"/>
    </location>
</feature>
<dbReference type="NCBIfam" id="TIGR00974">
    <property type="entry name" value="3a0107s02c"/>
    <property type="match status" value="1"/>
</dbReference>
<keyword evidence="4" id="KW-0813">Transport</keyword>
<evidence type="ECO:0000256" key="2">
    <source>
        <dbReference type="ARBA" id="ARBA00007069"/>
    </source>
</evidence>
<protein>
    <recommendedName>
        <fullName evidence="3 10">Phosphate transport system permease protein PstA</fullName>
    </recommendedName>
</protein>
<comment type="caution">
    <text evidence="12">The sequence shown here is derived from an EMBL/GenBank/DDBJ whole genome shotgun (WGS) entry which is preliminary data.</text>
</comment>
<dbReference type="GO" id="GO:0035435">
    <property type="term" value="P:phosphate ion transmembrane transport"/>
    <property type="evidence" value="ECO:0007669"/>
    <property type="project" value="InterPro"/>
</dbReference>
<dbReference type="InterPro" id="IPR005672">
    <property type="entry name" value="Phosphate_PstA"/>
</dbReference>
<evidence type="ECO:0000256" key="4">
    <source>
        <dbReference type="ARBA" id="ARBA00022448"/>
    </source>
</evidence>
<keyword evidence="13" id="KW-1185">Reference proteome</keyword>
<comment type="subcellular location">
    <subcellularLocation>
        <location evidence="10">Cell inner membrane</location>
        <topology evidence="10">Multi-pass membrane protein</topology>
    </subcellularLocation>
    <subcellularLocation>
        <location evidence="1">Cell membrane</location>
        <topology evidence="1">Multi-pass membrane protein</topology>
    </subcellularLocation>
</comment>
<evidence type="ECO:0000256" key="5">
    <source>
        <dbReference type="ARBA" id="ARBA00022475"/>
    </source>
</evidence>
<evidence type="ECO:0000256" key="10">
    <source>
        <dbReference type="RuleBase" id="RU363043"/>
    </source>
</evidence>
<feature type="transmembrane region" description="Helical" evidence="10">
    <location>
        <begin position="104"/>
        <end position="128"/>
    </location>
</feature>
<dbReference type="PANTHER" id="PTHR42922:SF1">
    <property type="entry name" value="PHOSPHATE TRANSPORT SYSTEM PERMEASE PROTEIN PSTA"/>
    <property type="match status" value="1"/>
</dbReference>
<evidence type="ECO:0000256" key="1">
    <source>
        <dbReference type="ARBA" id="ARBA00004651"/>
    </source>
</evidence>
<dbReference type="GO" id="GO:0005315">
    <property type="term" value="F:phosphate transmembrane transporter activity"/>
    <property type="evidence" value="ECO:0007669"/>
    <property type="project" value="InterPro"/>
</dbReference>
<feature type="transmembrane region" description="Helical" evidence="10">
    <location>
        <begin position="185"/>
        <end position="205"/>
    </location>
</feature>
<dbReference type="InterPro" id="IPR051408">
    <property type="entry name" value="Phosphate_transprt_permease"/>
</dbReference>
<dbReference type="RefSeq" id="WP_207255781.1">
    <property type="nucleotide sequence ID" value="NZ_JAFMPP010000001.1"/>
</dbReference>
<keyword evidence="6" id="KW-0592">Phosphate transport</keyword>
<evidence type="ECO:0000256" key="9">
    <source>
        <dbReference type="ARBA" id="ARBA00023136"/>
    </source>
</evidence>
<feature type="transmembrane region" description="Helical" evidence="10">
    <location>
        <begin position="134"/>
        <end position="153"/>
    </location>
</feature>
<dbReference type="SUPFAM" id="SSF161098">
    <property type="entry name" value="MetI-like"/>
    <property type="match status" value="1"/>
</dbReference>
<dbReference type="GO" id="GO:0005886">
    <property type="term" value="C:plasma membrane"/>
    <property type="evidence" value="ECO:0007669"/>
    <property type="project" value="UniProtKB-SubCell"/>
</dbReference>
<comment type="caution">
    <text evidence="10">Lacks conserved residue(s) required for the propagation of feature annotation.</text>
</comment>
<evidence type="ECO:0000259" key="11">
    <source>
        <dbReference type="PROSITE" id="PS50928"/>
    </source>
</evidence>
<dbReference type="PROSITE" id="PS50928">
    <property type="entry name" value="ABC_TM1"/>
    <property type="match status" value="1"/>
</dbReference>
<dbReference type="InterPro" id="IPR035906">
    <property type="entry name" value="MetI-like_sf"/>
</dbReference>
<evidence type="ECO:0000256" key="7">
    <source>
        <dbReference type="ARBA" id="ARBA00022692"/>
    </source>
</evidence>
<reference evidence="12" key="1">
    <citation type="submission" date="2021-03" db="EMBL/GenBank/DDBJ databases">
        <title>Whole genome sequence of Jiella sp. CQZ9-1.</title>
        <authorList>
            <person name="Tuo L."/>
        </authorList>
    </citation>
    <scope>NUCLEOTIDE SEQUENCE</scope>
    <source>
        <strain evidence="12">CQZ9-1</strain>
    </source>
</reference>
<evidence type="ECO:0000256" key="6">
    <source>
        <dbReference type="ARBA" id="ARBA00022592"/>
    </source>
</evidence>
<evidence type="ECO:0000256" key="3">
    <source>
        <dbReference type="ARBA" id="ARBA00016864"/>
    </source>
</evidence>
<dbReference type="Proteomes" id="UP000664122">
    <property type="component" value="Unassembled WGS sequence"/>
</dbReference>
<dbReference type="PANTHER" id="PTHR42922">
    <property type="entry name" value="PHOSPHATE TRANSPORT SYSTEM PERMEASE PROTEIN PSTA"/>
    <property type="match status" value="1"/>
</dbReference>
<keyword evidence="7 10" id="KW-0812">Transmembrane</keyword>
<keyword evidence="9 10" id="KW-0472">Membrane</keyword>
<dbReference type="EMBL" id="JAFMPP010000001">
    <property type="protein sequence ID" value="MBO0661136.1"/>
    <property type="molecule type" value="Genomic_DNA"/>
</dbReference>